<dbReference type="Proteomes" id="UP000461443">
    <property type="component" value="Unassembled WGS sequence"/>
</dbReference>
<comment type="subunit">
    <text evidence="3">Homotrimer; associates with NifD.</text>
</comment>
<reference evidence="6 7" key="2">
    <citation type="submission" date="2020-02" db="EMBL/GenBank/DDBJ databases">
        <title>The new genus of Enterobacteriales.</title>
        <authorList>
            <person name="Kim I.S."/>
        </authorList>
    </citation>
    <scope>NUCLEOTIDE SEQUENCE [LARGE SCALE GENOMIC DNA]</scope>
    <source>
        <strain evidence="6 7">SAP-6</strain>
    </source>
</reference>
<evidence type="ECO:0000256" key="2">
    <source>
        <dbReference type="ARBA" id="ARBA00008351"/>
    </source>
</evidence>
<proteinExistence type="inferred from homology"/>
<comment type="similarity">
    <text evidence="2">Belongs to the NifW family.</text>
</comment>
<evidence type="ECO:0000256" key="4">
    <source>
        <dbReference type="ARBA" id="ARBA00016274"/>
    </source>
</evidence>
<dbReference type="InterPro" id="IPR004893">
    <property type="entry name" value="NifW"/>
</dbReference>
<evidence type="ECO:0000256" key="1">
    <source>
        <dbReference type="ARBA" id="ARBA00002247"/>
    </source>
</evidence>
<dbReference type="Pfam" id="PF03206">
    <property type="entry name" value="NifW"/>
    <property type="match status" value="1"/>
</dbReference>
<dbReference type="RefSeq" id="WP_162365686.1">
    <property type="nucleotide sequence ID" value="NZ_WUBS01000006.1"/>
</dbReference>
<sequence length="119" mass="13779">MEWFSTLPGVDELESAEAFFNYFELPCDPAVIRTKRLHIMHDFHQRLAGVISLPLADLPPGEAGELRRIKAHWSLARRLLSESYRRFLAGEVAEQSGLSIYRRNQRCFTPWSGLMEVHH</sequence>
<keyword evidence="5" id="KW-0535">Nitrogen fixation</keyword>
<organism evidence="6 7">
    <name type="scientific">Acerihabitans arboris</name>
    <dbReference type="NCBI Taxonomy" id="2691583"/>
    <lineage>
        <taxon>Bacteria</taxon>
        <taxon>Pseudomonadati</taxon>
        <taxon>Pseudomonadota</taxon>
        <taxon>Gammaproteobacteria</taxon>
        <taxon>Enterobacterales</taxon>
        <taxon>Pectobacteriaceae</taxon>
        <taxon>Acerihabitans</taxon>
    </lineage>
</organism>
<evidence type="ECO:0000313" key="6">
    <source>
        <dbReference type="EMBL" id="NDL62956.1"/>
    </source>
</evidence>
<accession>A0A845SIV2</accession>
<gene>
    <name evidence="6" type="ORF">GRH90_09370</name>
</gene>
<dbReference type="AlphaFoldDB" id="A0A845SIV2"/>
<protein>
    <recommendedName>
        <fullName evidence="4">Nitrogenase-stabilizing/protective protein NifW</fullName>
    </recommendedName>
</protein>
<comment type="caution">
    <text evidence="6">The sequence shown here is derived from an EMBL/GenBank/DDBJ whole genome shotgun (WGS) entry which is preliminary data.</text>
</comment>
<dbReference type="EMBL" id="WUBS01000006">
    <property type="protein sequence ID" value="NDL62956.1"/>
    <property type="molecule type" value="Genomic_DNA"/>
</dbReference>
<keyword evidence="7" id="KW-1185">Reference proteome</keyword>
<comment type="function">
    <text evidence="1">May protect the nitrogenase Fe-Mo protein from oxidative damage.</text>
</comment>
<reference evidence="6 7" key="1">
    <citation type="submission" date="2019-12" db="EMBL/GenBank/DDBJ databases">
        <authorList>
            <person name="Lee S.D."/>
        </authorList>
    </citation>
    <scope>NUCLEOTIDE SEQUENCE [LARGE SCALE GENOMIC DNA]</scope>
    <source>
        <strain evidence="6 7">SAP-6</strain>
    </source>
</reference>
<dbReference type="GO" id="GO:0009399">
    <property type="term" value="P:nitrogen fixation"/>
    <property type="evidence" value="ECO:0007669"/>
    <property type="project" value="InterPro"/>
</dbReference>
<name>A0A845SIV2_9GAMM</name>
<evidence type="ECO:0000313" key="7">
    <source>
        <dbReference type="Proteomes" id="UP000461443"/>
    </source>
</evidence>
<evidence type="ECO:0000256" key="3">
    <source>
        <dbReference type="ARBA" id="ARBA00011284"/>
    </source>
</evidence>
<evidence type="ECO:0000256" key="5">
    <source>
        <dbReference type="ARBA" id="ARBA00023231"/>
    </source>
</evidence>